<gene>
    <name evidence="1" type="ORF">KC19_12G154600</name>
</gene>
<sequence>MKPNTRFASPRASTFRVLASPPAAEATTPRLVNDTSSPPYTILLRYSGSRDSSPSIIPASSAAAVAAAIVLAASVPSTSMTVSSNVTVTVVSTCVESAAERLLHGKQLHSSSSSRRVSAVGPVVVCVTSWTCSIVTCAEESDFESTSESLCRSCEAVSFPRRGSRSCAS</sequence>
<dbReference type="Proteomes" id="UP000822688">
    <property type="component" value="Chromosome 12"/>
</dbReference>
<organism evidence="1 2">
    <name type="scientific">Ceratodon purpureus</name>
    <name type="common">Fire moss</name>
    <name type="synonym">Dicranum purpureum</name>
    <dbReference type="NCBI Taxonomy" id="3225"/>
    <lineage>
        <taxon>Eukaryota</taxon>
        <taxon>Viridiplantae</taxon>
        <taxon>Streptophyta</taxon>
        <taxon>Embryophyta</taxon>
        <taxon>Bryophyta</taxon>
        <taxon>Bryophytina</taxon>
        <taxon>Bryopsida</taxon>
        <taxon>Dicranidae</taxon>
        <taxon>Pseudoditrichales</taxon>
        <taxon>Ditrichaceae</taxon>
        <taxon>Ceratodon</taxon>
    </lineage>
</organism>
<name>A0A8T0G9T5_CERPU</name>
<reference evidence="1" key="1">
    <citation type="submission" date="2020-06" db="EMBL/GenBank/DDBJ databases">
        <title>WGS assembly of Ceratodon purpureus strain R40.</title>
        <authorList>
            <person name="Carey S.B."/>
            <person name="Jenkins J."/>
            <person name="Shu S."/>
            <person name="Lovell J.T."/>
            <person name="Sreedasyam A."/>
            <person name="Maumus F."/>
            <person name="Tiley G.P."/>
            <person name="Fernandez-Pozo N."/>
            <person name="Barry K."/>
            <person name="Chen C."/>
            <person name="Wang M."/>
            <person name="Lipzen A."/>
            <person name="Daum C."/>
            <person name="Saski C.A."/>
            <person name="Payton A.C."/>
            <person name="Mcbreen J.C."/>
            <person name="Conrad R.E."/>
            <person name="Kollar L.M."/>
            <person name="Olsson S."/>
            <person name="Huttunen S."/>
            <person name="Landis J.B."/>
            <person name="Wickett N.J."/>
            <person name="Johnson M.G."/>
            <person name="Rensing S.A."/>
            <person name="Grimwood J."/>
            <person name="Schmutz J."/>
            <person name="Mcdaniel S.F."/>
        </authorList>
    </citation>
    <scope>NUCLEOTIDE SEQUENCE</scope>
    <source>
        <strain evidence="1">R40</strain>
    </source>
</reference>
<keyword evidence="2" id="KW-1185">Reference proteome</keyword>
<comment type="caution">
    <text evidence="1">The sequence shown here is derived from an EMBL/GenBank/DDBJ whole genome shotgun (WGS) entry which is preliminary data.</text>
</comment>
<accession>A0A8T0G9T5</accession>
<protein>
    <submittedName>
        <fullName evidence="1">Uncharacterized protein</fullName>
    </submittedName>
</protein>
<evidence type="ECO:0000313" key="1">
    <source>
        <dbReference type="EMBL" id="KAG0555237.1"/>
    </source>
</evidence>
<dbReference type="EMBL" id="CM026433">
    <property type="protein sequence ID" value="KAG0555237.1"/>
    <property type="molecule type" value="Genomic_DNA"/>
</dbReference>
<feature type="non-terminal residue" evidence="1">
    <location>
        <position position="169"/>
    </location>
</feature>
<proteinExistence type="predicted"/>
<dbReference type="AlphaFoldDB" id="A0A8T0G9T5"/>
<evidence type="ECO:0000313" key="2">
    <source>
        <dbReference type="Proteomes" id="UP000822688"/>
    </source>
</evidence>